<dbReference type="GO" id="GO:0005290">
    <property type="term" value="F:L-histidine transmembrane transporter activity"/>
    <property type="evidence" value="ECO:0007669"/>
    <property type="project" value="TreeGrafter"/>
</dbReference>
<feature type="transmembrane region" description="Helical" evidence="9">
    <location>
        <begin position="267"/>
        <end position="292"/>
    </location>
</feature>
<sequence>MELALVSYEGSQPSGSVRGSFTNPRSSSADDGKASLFSSCVNLANSVLGTGILALPRAFAHAGFAWGLAFSTLSALLNIATSVFISEVCRRTPPPATFTSIAEAARPGYSVLVNLGLILNCVGACCSYMIVATASFQAVLAPAAASWYWTVLALCVVTPLSFLRSMDALRFTSLGAVLIVLFLTALILLYSLGVSDDSLLDPCANVKWNGSAPADAKGPCPPGEVDAVGSPWGILSAFSSLSMAYGAQVAVPPIFNEMEDPSPRRMLIVYVVSFGLAWVLYGVCAMCGYTTFGDAVPSNILDAYPSTSLVSIGRLGLAFVVMFSFPILAMAFRTAGAGMLAAVARCRSSVAQEGHRPPEESGAFVRSLPAVLITSFLIGVAGVVGFTVRDIGIVADLSGALGAITVSFIAPASVFFMVPREPKAPCSRAAAACITVFGVVMLVLGVYTALCDCTEHPWVRLHNH</sequence>
<evidence type="ECO:0000313" key="11">
    <source>
        <dbReference type="EMBL" id="KAL1499840.1"/>
    </source>
</evidence>
<feature type="transmembrane region" description="Helical" evidence="9">
    <location>
        <begin position="64"/>
        <end position="88"/>
    </location>
</feature>
<evidence type="ECO:0000256" key="9">
    <source>
        <dbReference type="SAM" id="Phobius"/>
    </source>
</evidence>
<evidence type="ECO:0000256" key="4">
    <source>
        <dbReference type="ARBA" id="ARBA00022554"/>
    </source>
</evidence>
<keyword evidence="12" id="KW-1185">Reference proteome</keyword>
<dbReference type="GO" id="GO:0061459">
    <property type="term" value="F:L-arginine transmembrane transporter activity"/>
    <property type="evidence" value="ECO:0007669"/>
    <property type="project" value="TreeGrafter"/>
</dbReference>
<dbReference type="GO" id="GO:0005302">
    <property type="term" value="F:L-tyrosine transmembrane transporter activity"/>
    <property type="evidence" value="ECO:0007669"/>
    <property type="project" value="TreeGrafter"/>
</dbReference>
<keyword evidence="4" id="KW-0926">Vacuole</keyword>
<dbReference type="EMBL" id="JBGBPQ010000024">
    <property type="protein sequence ID" value="KAL1499840.1"/>
    <property type="molecule type" value="Genomic_DNA"/>
</dbReference>
<dbReference type="PANTHER" id="PTHR22950">
    <property type="entry name" value="AMINO ACID TRANSPORTER"/>
    <property type="match status" value="1"/>
</dbReference>
<evidence type="ECO:0000256" key="8">
    <source>
        <dbReference type="ARBA" id="ARBA00023136"/>
    </source>
</evidence>
<keyword evidence="5 9" id="KW-0812">Transmembrane</keyword>
<dbReference type="AlphaFoldDB" id="A0AB34IIY5"/>
<keyword evidence="3" id="KW-0813">Transport</keyword>
<feature type="transmembrane region" description="Helical" evidence="9">
    <location>
        <begin position="312"/>
        <end position="343"/>
    </location>
</feature>
<reference evidence="11 12" key="1">
    <citation type="journal article" date="2024" name="Science">
        <title>Giant polyketide synthase enzymes in the biosynthesis of giant marine polyether toxins.</title>
        <authorList>
            <person name="Fallon T.R."/>
            <person name="Shende V.V."/>
            <person name="Wierzbicki I.H."/>
            <person name="Pendleton A.L."/>
            <person name="Watervoot N.F."/>
            <person name="Auber R.P."/>
            <person name="Gonzalez D.J."/>
            <person name="Wisecaver J.H."/>
            <person name="Moore B.S."/>
        </authorList>
    </citation>
    <scope>NUCLEOTIDE SEQUENCE [LARGE SCALE GENOMIC DNA]</scope>
    <source>
        <strain evidence="11 12">12B1</strain>
    </source>
</reference>
<evidence type="ECO:0000256" key="1">
    <source>
        <dbReference type="ARBA" id="ARBA00004128"/>
    </source>
</evidence>
<evidence type="ECO:0000259" key="10">
    <source>
        <dbReference type="Pfam" id="PF01490"/>
    </source>
</evidence>
<gene>
    <name evidence="11" type="ORF">AB1Y20_012525</name>
</gene>
<evidence type="ECO:0000256" key="7">
    <source>
        <dbReference type="ARBA" id="ARBA00022989"/>
    </source>
</evidence>
<dbReference type="Pfam" id="PF01490">
    <property type="entry name" value="Aa_trans"/>
    <property type="match status" value="1"/>
</dbReference>
<feature type="transmembrane region" description="Helical" evidence="9">
    <location>
        <begin position="109"/>
        <end position="131"/>
    </location>
</feature>
<feature type="transmembrane region" description="Helical" evidence="9">
    <location>
        <begin position="430"/>
        <end position="450"/>
    </location>
</feature>
<name>A0AB34IIY5_PRYPA</name>
<evidence type="ECO:0000256" key="6">
    <source>
        <dbReference type="ARBA" id="ARBA00022970"/>
    </source>
</evidence>
<dbReference type="GO" id="GO:0005774">
    <property type="term" value="C:vacuolar membrane"/>
    <property type="evidence" value="ECO:0007669"/>
    <property type="project" value="UniProtKB-SubCell"/>
</dbReference>
<evidence type="ECO:0000313" key="12">
    <source>
        <dbReference type="Proteomes" id="UP001515480"/>
    </source>
</evidence>
<proteinExistence type="inferred from homology"/>
<comment type="similarity">
    <text evidence="2">Belongs to the amino acid/polyamine transporter 2 family.</text>
</comment>
<feature type="domain" description="Amino acid transporter transmembrane" evidence="10">
    <location>
        <begin position="33"/>
        <end position="449"/>
    </location>
</feature>
<dbReference type="Gene3D" id="1.20.1740.10">
    <property type="entry name" value="Amino acid/polyamine transporter I"/>
    <property type="match status" value="1"/>
</dbReference>
<feature type="transmembrane region" description="Helical" evidence="9">
    <location>
        <begin position="174"/>
        <end position="192"/>
    </location>
</feature>
<feature type="transmembrane region" description="Helical" evidence="9">
    <location>
        <begin position="400"/>
        <end position="418"/>
    </location>
</feature>
<dbReference type="GO" id="GO:0015194">
    <property type="term" value="F:L-serine transmembrane transporter activity"/>
    <property type="evidence" value="ECO:0007669"/>
    <property type="project" value="TreeGrafter"/>
</dbReference>
<protein>
    <recommendedName>
        <fullName evidence="10">Amino acid transporter transmembrane domain-containing protein</fullName>
    </recommendedName>
</protein>
<feature type="transmembrane region" description="Helical" evidence="9">
    <location>
        <begin position="232"/>
        <end position="255"/>
    </location>
</feature>
<keyword evidence="8 9" id="KW-0472">Membrane</keyword>
<dbReference type="GO" id="GO:0005313">
    <property type="term" value="F:L-glutamate transmembrane transporter activity"/>
    <property type="evidence" value="ECO:0007669"/>
    <property type="project" value="TreeGrafter"/>
</dbReference>
<dbReference type="Proteomes" id="UP001515480">
    <property type="component" value="Unassembled WGS sequence"/>
</dbReference>
<evidence type="ECO:0000256" key="5">
    <source>
        <dbReference type="ARBA" id="ARBA00022692"/>
    </source>
</evidence>
<evidence type="ECO:0000256" key="2">
    <source>
        <dbReference type="ARBA" id="ARBA00008066"/>
    </source>
</evidence>
<feature type="transmembrane region" description="Helical" evidence="9">
    <location>
        <begin position="364"/>
        <end position="388"/>
    </location>
</feature>
<dbReference type="PANTHER" id="PTHR22950:SF678">
    <property type="entry name" value="VACUOLAR AMINO ACID TRANSPORTER 5-RELATED"/>
    <property type="match status" value="1"/>
</dbReference>
<feature type="transmembrane region" description="Helical" evidence="9">
    <location>
        <begin position="143"/>
        <end position="162"/>
    </location>
</feature>
<keyword evidence="7 9" id="KW-1133">Transmembrane helix</keyword>
<comment type="caution">
    <text evidence="11">The sequence shown here is derived from an EMBL/GenBank/DDBJ whole genome shotgun (WGS) entry which is preliminary data.</text>
</comment>
<evidence type="ECO:0000256" key="3">
    <source>
        <dbReference type="ARBA" id="ARBA00022448"/>
    </source>
</evidence>
<dbReference type="GO" id="GO:0015189">
    <property type="term" value="F:L-lysine transmembrane transporter activity"/>
    <property type="evidence" value="ECO:0007669"/>
    <property type="project" value="TreeGrafter"/>
</dbReference>
<dbReference type="InterPro" id="IPR013057">
    <property type="entry name" value="AA_transpt_TM"/>
</dbReference>
<comment type="subcellular location">
    <subcellularLocation>
        <location evidence="1">Vacuole membrane</location>
        <topology evidence="1">Multi-pass membrane protein</topology>
    </subcellularLocation>
</comment>
<organism evidence="11 12">
    <name type="scientific">Prymnesium parvum</name>
    <name type="common">Toxic golden alga</name>
    <dbReference type="NCBI Taxonomy" id="97485"/>
    <lineage>
        <taxon>Eukaryota</taxon>
        <taxon>Haptista</taxon>
        <taxon>Haptophyta</taxon>
        <taxon>Prymnesiophyceae</taxon>
        <taxon>Prymnesiales</taxon>
        <taxon>Prymnesiaceae</taxon>
        <taxon>Prymnesium</taxon>
    </lineage>
</organism>
<accession>A0AB34IIY5</accession>
<keyword evidence="6" id="KW-0029">Amino-acid transport</keyword>